<evidence type="ECO:0000256" key="1">
    <source>
        <dbReference type="ARBA" id="ARBA00004496"/>
    </source>
</evidence>
<evidence type="ECO:0000313" key="7">
    <source>
        <dbReference type="Proteomes" id="UP000054477"/>
    </source>
</evidence>
<evidence type="ECO:0000259" key="4">
    <source>
        <dbReference type="Pfam" id="PF04112"/>
    </source>
</evidence>
<comment type="subcellular location">
    <subcellularLocation>
        <location evidence="1">Cytoplasm</location>
    </subcellularLocation>
</comment>
<sequence length="699" mass="80277">MEDGTGTFELPGDALRFCDVTSLFTDAAADMEPDSMIFMEGFTLQDAMCALEIGEPRLDSGLVLEEERRPPFDPLTPLLPEELCWILDRSFSYETEFHAGNLLSHTVFTFLYVHHLPDIEPDLLPSTSGHDPLRPRELVTLVLRSAVQGLLKSCDLSWRELSKGGMQDTEDWQSDKCEISLLEGLPVNFVLSHLEEASTWLSNHVQVSPWNAALRARILLRKTILQIMHSDVCKDPAHYHRLVQVARQHLEYIEIHPSPEYEKGSKPHLTFDPYIGRRLNTFIPMRVIPVPSFKQTWDTIRRLLDGWRELTLLAQSNSISIWETVGHLRLWLSNPPLQTPYIRSLTQSTFYDGLLVLSKYSFQWLIDRFFFESVGMTFSSITDSINEEWRGEAPPPLKKVERSFYKLITPHIRALWYNPPRQRRHLMKSLVDWHALYDSLLEVTDEINIDALPQNHILTKLPYVALCWRLASVREVVLSGFQLELYVAEERSFAYWYATQILDVHLTCIDNLFAVVPKESNAYRELTFQSQLLTALQLMSAALFVVSMPLMSFEWERIRPNFCRRYKWAFRPEYENINAPVVAQPALHEFMQACADILEGEERTSPAESIQLALAILSELLRSQSFGGWAGYWEKERIQFVRSLADACANLSGLPGSAEELDTFNAKTLKWDPQVHPWFPALSQTSASNSKSGDVNEIP</sequence>
<dbReference type="PANTHER" id="PTHR21373">
    <property type="entry name" value="GLUCOSE REPRESSIBLE PROTEIN MAK10"/>
    <property type="match status" value="1"/>
</dbReference>
<keyword evidence="3" id="KW-0963">Cytoplasm</keyword>
<dbReference type="STRING" id="1095629.A0A0C9XG87"/>
<dbReference type="EMBL" id="KN838766">
    <property type="protein sequence ID" value="KIJ95142.1"/>
    <property type="molecule type" value="Genomic_DNA"/>
</dbReference>
<feature type="domain" description="NAA35-like N-terminal" evidence="4">
    <location>
        <begin position="34"/>
        <end position="191"/>
    </location>
</feature>
<name>A0A0C9XG87_9AGAR</name>
<evidence type="ECO:0008006" key="8">
    <source>
        <dbReference type="Google" id="ProtNLM"/>
    </source>
</evidence>
<proteinExistence type="inferred from homology"/>
<accession>A0A0C9XG87</accession>
<dbReference type="InterPro" id="IPR057983">
    <property type="entry name" value="NAA35-like_N"/>
</dbReference>
<dbReference type="Pfam" id="PF25789">
    <property type="entry name" value="TPR_NAA35"/>
    <property type="match status" value="1"/>
</dbReference>
<protein>
    <recommendedName>
        <fullName evidence="8">Mak10-domain-containing protein</fullName>
    </recommendedName>
</protein>
<keyword evidence="7" id="KW-1185">Reference proteome</keyword>
<evidence type="ECO:0000256" key="2">
    <source>
        <dbReference type="ARBA" id="ARBA00006289"/>
    </source>
</evidence>
<comment type="similarity">
    <text evidence="2">Belongs to the MAK10 family.</text>
</comment>
<reference evidence="7" key="2">
    <citation type="submission" date="2015-01" db="EMBL/GenBank/DDBJ databases">
        <title>Evolutionary Origins and Diversification of the Mycorrhizal Mutualists.</title>
        <authorList>
            <consortium name="DOE Joint Genome Institute"/>
            <consortium name="Mycorrhizal Genomics Consortium"/>
            <person name="Kohler A."/>
            <person name="Kuo A."/>
            <person name="Nagy L.G."/>
            <person name="Floudas D."/>
            <person name="Copeland A."/>
            <person name="Barry K.W."/>
            <person name="Cichocki N."/>
            <person name="Veneault-Fourrey C."/>
            <person name="LaButti K."/>
            <person name="Lindquist E.A."/>
            <person name="Lipzen A."/>
            <person name="Lundell T."/>
            <person name="Morin E."/>
            <person name="Murat C."/>
            <person name="Riley R."/>
            <person name="Ohm R."/>
            <person name="Sun H."/>
            <person name="Tunlid A."/>
            <person name="Henrissat B."/>
            <person name="Grigoriev I.V."/>
            <person name="Hibbett D.S."/>
            <person name="Martin F."/>
        </authorList>
    </citation>
    <scope>NUCLEOTIDE SEQUENCE [LARGE SCALE GENOMIC DNA]</scope>
    <source>
        <strain evidence="7">LaAM-08-1</strain>
    </source>
</reference>
<evidence type="ECO:0000313" key="6">
    <source>
        <dbReference type="EMBL" id="KIJ95142.1"/>
    </source>
</evidence>
<gene>
    <name evidence="6" type="ORF">K443DRAFT_11597</name>
</gene>
<dbReference type="InterPro" id="IPR057982">
    <property type="entry name" value="TPR_NAA35"/>
</dbReference>
<feature type="domain" description="NAA35-like TPR repeats" evidence="5">
    <location>
        <begin position="341"/>
        <end position="507"/>
    </location>
</feature>
<dbReference type="PANTHER" id="PTHR21373:SF0">
    <property type="entry name" value="N-ALPHA-ACETYLTRANSFERASE 35, NATC AUXILIARY SUBUNIT"/>
    <property type="match status" value="1"/>
</dbReference>
<dbReference type="HOGENOM" id="CLU_017051_0_0_1"/>
<dbReference type="Pfam" id="PF04112">
    <property type="entry name" value="Mak10"/>
    <property type="match status" value="1"/>
</dbReference>
<dbReference type="AlphaFoldDB" id="A0A0C9XG87"/>
<organism evidence="6 7">
    <name type="scientific">Laccaria amethystina LaAM-08-1</name>
    <dbReference type="NCBI Taxonomy" id="1095629"/>
    <lineage>
        <taxon>Eukaryota</taxon>
        <taxon>Fungi</taxon>
        <taxon>Dikarya</taxon>
        <taxon>Basidiomycota</taxon>
        <taxon>Agaricomycotina</taxon>
        <taxon>Agaricomycetes</taxon>
        <taxon>Agaricomycetidae</taxon>
        <taxon>Agaricales</taxon>
        <taxon>Agaricineae</taxon>
        <taxon>Hydnangiaceae</taxon>
        <taxon>Laccaria</taxon>
    </lineage>
</organism>
<dbReference type="Proteomes" id="UP000054477">
    <property type="component" value="Unassembled WGS sequence"/>
</dbReference>
<reference evidence="6 7" key="1">
    <citation type="submission" date="2014-04" db="EMBL/GenBank/DDBJ databases">
        <authorList>
            <consortium name="DOE Joint Genome Institute"/>
            <person name="Kuo A."/>
            <person name="Kohler A."/>
            <person name="Nagy L.G."/>
            <person name="Floudas D."/>
            <person name="Copeland A."/>
            <person name="Barry K.W."/>
            <person name="Cichocki N."/>
            <person name="Veneault-Fourrey C."/>
            <person name="LaButti K."/>
            <person name="Lindquist E.A."/>
            <person name="Lipzen A."/>
            <person name="Lundell T."/>
            <person name="Morin E."/>
            <person name="Murat C."/>
            <person name="Sun H."/>
            <person name="Tunlid A."/>
            <person name="Henrissat B."/>
            <person name="Grigoriev I.V."/>
            <person name="Hibbett D.S."/>
            <person name="Martin F."/>
            <person name="Nordberg H.P."/>
            <person name="Cantor M.N."/>
            <person name="Hua S.X."/>
        </authorList>
    </citation>
    <scope>NUCLEOTIDE SEQUENCE [LARGE SCALE GENOMIC DNA]</scope>
    <source>
        <strain evidence="6 7">LaAM-08-1</strain>
    </source>
</reference>
<dbReference type="InterPro" id="IPR007244">
    <property type="entry name" value="Naa35_N"/>
</dbReference>
<dbReference type="GO" id="GO:0031417">
    <property type="term" value="C:NatC complex"/>
    <property type="evidence" value="ECO:0007669"/>
    <property type="project" value="InterPro"/>
</dbReference>
<evidence type="ECO:0000259" key="5">
    <source>
        <dbReference type="Pfam" id="PF25789"/>
    </source>
</evidence>
<dbReference type="OrthoDB" id="269405at2759"/>
<evidence type="ECO:0000256" key="3">
    <source>
        <dbReference type="ARBA" id="ARBA00022490"/>
    </source>
</evidence>